<accession>A0A7I7RXT8</accession>
<gene>
    <name evidence="1" type="ORF">MARA_29260</name>
</gene>
<dbReference type="EMBL" id="AP022593">
    <property type="protein sequence ID" value="BBY49458.1"/>
    <property type="molecule type" value="Genomic_DNA"/>
</dbReference>
<keyword evidence="2" id="KW-1185">Reference proteome</keyword>
<organism evidence="1 2">
    <name type="scientific">Mycolicibacterium arabiense</name>
    <dbReference type="NCBI Taxonomy" id="1286181"/>
    <lineage>
        <taxon>Bacteria</taxon>
        <taxon>Bacillati</taxon>
        <taxon>Actinomycetota</taxon>
        <taxon>Actinomycetes</taxon>
        <taxon>Mycobacteriales</taxon>
        <taxon>Mycobacteriaceae</taxon>
        <taxon>Mycolicibacterium</taxon>
    </lineage>
</organism>
<protein>
    <submittedName>
        <fullName evidence="1">Uncharacterized protein</fullName>
    </submittedName>
</protein>
<dbReference type="Proteomes" id="UP000467428">
    <property type="component" value="Chromosome"/>
</dbReference>
<dbReference type="AlphaFoldDB" id="A0A7I7RXT8"/>
<evidence type="ECO:0000313" key="2">
    <source>
        <dbReference type="Proteomes" id="UP000467428"/>
    </source>
</evidence>
<geneLocation type="plasmid" evidence="2">
    <name>pjcm18538 dna</name>
</geneLocation>
<name>A0A7I7RXT8_9MYCO</name>
<reference evidence="1 2" key="1">
    <citation type="journal article" date="2019" name="Emerg. Microbes Infect.">
        <title>Comprehensive subspecies identification of 175 nontuberculous mycobacteria species based on 7547 genomic profiles.</title>
        <authorList>
            <person name="Matsumoto Y."/>
            <person name="Kinjo T."/>
            <person name="Motooka D."/>
            <person name="Nabeya D."/>
            <person name="Jung N."/>
            <person name="Uechi K."/>
            <person name="Horii T."/>
            <person name="Iida T."/>
            <person name="Fujita J."/>
            <person name="Nakamura S."/>
        </authorList>
    </citation>
    <scope>NUCLEOTIDE SEQUENCE [LARGE SCALE GENOMIC DNA]</scope>
    <source>
        <strain evidence="1 2">JCM 18538</strain>
    </source>
</reference>
<proteinExistence type="predicted"/>
<dbReference type="KEGG" id="marz:MARA_29260"/>
<evidence type="ECO:0000313" key="1">
    <source>
        <dbReference type="EMBL" id="BBY49458.1"/>
    </source>
</evidence>
<sequence>MTDDAKLMPLYWGPGGPPRIRELVDSWTPGRGDDATWGPYHAVLFPPRRTTPWISYKIMSTGRNVARRLWEEREDKRREYEAVHGAEPEFWPTRHPGVVLESVLWVAHSACLGCRWLERKGSYMKIDGWRALAAEVALGHQDSPF</sequence>